<organism evidence="9 10">
    <name type="scientific">Tunturiibacter empetritectus</name>
    <dbReference type="NCBI Taxonomy" id="3069691"/>
    <lineage>
        <taxon>Bacteria</taxon>
        <taxon>Pseudomonadati</taxon>
        <taxon>Acidobacteriota</taxon>
        <taxon>Terriglobia</taxon>
        <taxon>Terriglobales</taxon>
        <taxon>Acidobacteriaceae</taxon>
        <taxon>Tunturiibacter</taxon>
    </lineage>
</organism>
<evidence type="ECO:0000313" key="9">
    <source>
        <dbReference type="EMBL" id="MBB5317208.1"/>
    </source>
</evidence>
<evidence type="ECO:0000256" key="4">
    <source>
        <dbReference type="ARBA" id="ARBA00011990"/>
    </source>
</evidence>
<dbReference type="Gene3D" id="3.40.50.720">
    <property type="entry name" value="NAD(P)-binding Rossmann-like Domain"/>
    <property type="match status" value="1"/>
</dbReference>
<evidence type="ECO:0000256" key="6">
    <source>
        <dbReference type="ARBA" id="ARBA00023239"/>
    </source>
</evidence>
<dbReference type="Pfam" id="PF16363">
    <property type="entry name" value="GDP_Man_Dehyd"/>
    <property type="match status" value="1"/>
</dbReference>
<dbReference type="GO" id="GO:0008460">
    <property type="term" value="F:dTDP-glucose 4,6-dehydratase activity"/>
    <property type="evidence" value="ECO:0007669"/>
    <property type="project" value="UniProtKB-EC"/>
</dbReference>
<dbReference type="GO" id="GO:0009225">
    <property type="term" value="P:nucleotide-sugar metabolic process"/>
    <property type="evidence" value="ECO:0007669"/>
    <property type="project" value="InterPro"/>
</dbReference>
<dbReference type="PANTHER" id="PTHR43000">
    <property type="entry name" value="DTDP-D-GLUCOSE 4,6-DEHYDRATASE-RELATED"/>
    <property type="match status" value="1"/>
</dbReference>
<dbReference type="CDD" id="cd05246">
    <property type="entry name" value="dTDP_GD_SDR_e"/>
    <property type="match status" value="1"/>
</dbReference>
<dbReference type="Gene3D" id="3.90.25.10">
    <property type="entry name" value="UDP-galactose 4-epimerase, domain 1"/>
    <property type="match status" value="1"/>
</dbReference>
<comment type="similarity">
    <text evidence="3 7">Belongs to the NAD(P)-dependent epimerase/dehydratase family. dTDP-glucose dehydratase subfamily.</text>
</comment>
<accession>A0A7W8IHD4</accession>
<feature type="domain" description="NAD(P)-binding" evidence="8">
    <location>
        <begin position="17"/>
        <end position="337"/>
    </location>
</feature>
<comment type="caution">
    <text evidence="9">The sequence shown here is derived from an EMBL/GenBank/DDBJ whole genome shotgun (WGS) entry which is preliminary data.</text>
</comment>
<gene>
    <name evidence="9" type="ORF">HDF09_001877</name>
</gene>
<dbReference type="EMBL" id="JACHDY010000002">
    <property type="protein sequence ID" value="MBB5317208.1"/>
    <property type="molecule type" value="Genomic_DNA"/>
</dbReference>
<evidence type="ECO:0000256" key="5">
    <source>
        <dbReference type="ARBA" id="ARBA00023027"/>
    </source>
</evidence>
<evidence type="ECO:0000256" key="3">
    <source>
        <dbReference type="ARBA" id="ARBA00008178"/>
    </source>
</evidence>
<keyword evidence="6 7" id="KW-0456">Lyase</keyword>
<keyword evidence="10" id="KW-1185">Reference proteome</keyword>
<dbReference type="NCBIfam" id="TIGR01181">
    <property type="entry name" value="dTDP_gluc_dehyt"/>
    <property type="match status" value="1"/>
</dbReference>
<sequence>MRLAAESDAITCSDSVLVTGGAGFIGSNFLLDWLAAGHGPIVNLDKLTYAGNPENLASVEHSSAYTFVQGDICDAKMVASLLQRYRPRAVIHFAAESHVDRSILGPEAFLRTNIDGTFILLQAARAYYERLASTDRERFRFLHVSTDEVYGTLTPEAPAFHEETPYAPNSPYAASKAASDHLVRAWVHTYGLPAIITNCSNNYGPYQFPEKLIPLMITNALQGKPLPVYGDGQQVRDWLYVGDHTSALRTVLERGRIGETYNVGGGNQRSNLEVVTTACSLLDELVPQSTFKPHLQLVKYVADRPGHDRRYAIDARKLEGELGWRAQESFETGLRKTVKWYLENASWVENVTSGAYQQWVVQNYSSREDQVAVAERGSMTEAGERVR</sequence>
<dbReference type="InterPro" id="IPR005888">
    <property type="entry name" value="dTDP_Gluc_deHydtase"/>
</dbReference>
<dbReference type="AlphaFoldDB" id="A0A7W8IHD4"/>
<proteinExistence type="inferred from homology"/>
<dbReference type="InterPro" id="IPR016040">
    <property type="entry name" value="NAD(P)-bd_dom"/>
</dbReference>
<evidence type="ECO:0000259" key="8">
    <source>
        <dbReference type="Pfam" id="PF16363"/>
    </source>
</evidence>
<dbReference type="Proteomes" id="UP000568106">
    <property type="component" value="Unassembled WGS sequence"/>
</dbReference>
<keyword evidence="5" id="KW-0520">NAD</keyword>
<evidence type="ECO:0000256" key="1">
    <source>
        <dbReference type="ARBA" id="ARBA00001539"/>
    </source>
</evidence>
<dbReference type="SUPFAM" id="SSF51735">
    <property type="entry name" value="NAD(P)-binding Rossmann-fold domains"/>
    <property type="match status" value="1"/>
</dbReference>
<evidence type="ECO:0000256" key="2">
    <source>
        <dbReference type="ARBA" id="ARBA00001911"/>
    </source>
</evidence>
<evidence type="ECO:0000313" key="10">
    <source>
        <dbReference type="Proteomes" id="UP000568106"/>
    </source>
</evidence>
<evidence type="ECO:0000256" key="7">
    <source>
        <dbReference type="RuleBase" id="RU004473"/>
    </source>
</evidence>
<dbReference type="InterPro" id="IPR036291">
    <property type="entry name" value="NAD(P)-bd_dom_sf"/>
</dbReference>
<protein>
    <recommendedName>
        <fullName evidence="4 7">dTDP-glucose 4,6-dehydratase</fullName>
        <ecNumber evidence="4 7">4.2.1.46</ecNumber>
    </recommendedName>
</protein>
<dbReference type="EC" id="4.2.1.46" evidence="4 7"/>
<name>A0A7W8IHD4_9BACT</name>
<comment type="cofactor">
    <cofactor evidence="2 7">
        <name>NAD(+)</name>
        <dbReference type="ChEBI" id="CHEBI:57540"/>
    </cofactor>
</comment>
<reference evidence="9" key="1">
    <citation type="submission" date="2020-08" db="EMBL/GenBank/DDBJ databases">
        <title>Genomic Encyclopedia of Type Strains, Phase IV (KMG-V): Genome sequencing to study the core and pangenomes of soil and plant-associated prokaryotes.</title>
        <authorList>
            <person name="Whitman W."/>
        </authorList>
    </citation>
    <scope>NUCLEOTIDE SEQUENCE [LARGE SCALE GENOMIC DNA]</scope>
    <source>
        <strain evidence="9">M8UP27</strain>
    </source>
</reference>
<comment type="catalytic activity">
    <reaction evidence="1 7">
        <text>dTDP-alpha-D-glucose = dTDP-4-dehydro-6-deoxy-alpha-D-glucose + H2O</text>
        <dbReference type="Rhea" id="RHEA:17221"/>
        <dbReference type="ChEBI" id="CHEBI:15377"/>
        <dbReference type="ChEBI" id="CHEBI:57477"/>
        <dbReference type="ChEBI" id="CHEBI:57649"/>
        <dbReference type="EC" id="4.2.1.46"/>
    </reaction>
</comment>